<keyword evidence="14" id="KW-0472">Membrane</keyword>
<keyword evidence="6" id="KW-1003">Cell membrane</keyword>
<evidence type="ECO:0000256" key="4">
    <source>
        <dbReference type="ARBA" id="ARBA00004651"/>
    </source>
</evidence>
<evidence type="ECO:0000256" key="17">
    <source>
        <dbReference type="RuleBase" id="RU363122"/>
    </source>
</evidence>
<proteinExistence type="inferred from homology"/>
<evidence type="ECO:0000256" key="5">
    <source>
        <dbReference type="ARBA" id="ARBA00022448"/>
    </source>
</evidence>
<evidence type="ECO:0000256" key="7">
    <source>
        <dbReference type="ARBA" id="ARBA00022483"/>
    </source>
</evidence>
<dbReference type="GO" id="GO:0055038">
    <property type="term" value="C:recycling endosome membrane"/>
    <property type="evidence" value="ECO:0007669"/>
    <property type="project" value="UniProtKB-SubCell"/>
</dbReference>
<evidence type="ECO:0000256" key="1">
    <source>
        <dbReference type="ARBA" id="ARBA00004166"/>
    </source>
</evidence>
<dbReference type="PANTHER" id="PTHR10687">
    <property type="entry name" value="SECRETORY CARRIER-ASSOCIATED MEMBRANE PROTEIN SCAMP"/>
    <property type="match status" value="1"/>
</dbReference>
<dbReference type="AlphaFoldDB" id="A0ABD0XE41"/>
<dbReference type="PANTHER" id="PTHR10687:SF5">
    <property type="entry name" value="SECRETORY CARRIER-ASSOCIATED MEMBRANE PROTEIN 5"/>
    <property type="match status" value="1"/>
</dbReference>
<sequence length="61" mass="7277">MAENNFPPIPGFIPLQPCFYQDFDEDIPEQHRTMCKRLYHLWICECQPPTTLKQHYPATLL</sequence>
<organism evidence="18 19">
    <name type="scientific">Umbra pygmaea</name>
    <name type="common">Eastern mudminnow</name>
    <dbReference type="NCBI Taxonomy" id="75934"/>
    <lineage>
        <taxon>Eukaryota</taxon>
        <taxon>Metazoa</taxon>
        <taxon>Chordata</taxon>
        <taxon>Craniata</taxon>
        <taxon>Vertebrata</taxon>
        <taxon>Euteleostomi</taxon>
        <taxon>Actinopterygii</taxon>
        <taxon>Neopterygii</taxon>
        <taxon>Teleostei</taxon>
        <taxon>Protacanthopterygii</taxon>
        <taxon>Esociformes</taxon>
        <taxon>Umbridae</taxon>
        <taxon>Umbra</taxon>
    </lineage>
</organism>
<evidence type="ECO:0000256" key="2">
    <source>
        <dbReference type="ARBA" id="ARBA00004195"/>
    </source>
</evidence>
<keyword evidence="13" id="KW-0333">Golgi apparatus</keyword>
<dbReference type="GO" id="GO:0015031">
    <property type="term" value="P:protein transport"/>
    <property type="evidence" value="ECO:0007669"/>
    <property type="project" value="UniProtKB-KW"/>
</dbReference>
<keyword evidence="10" id="KW-0653">Protein transport</keyword>
<comment type="similarity">
    <text evidence="16">Belongs to the SCAMP family. SCAMP5 subfamily.</text>
</comment>
<dbReference type="InterPro" id="IPR007273">
    <property type="entry name" value="SCAMP"/>
</dbReference>
<dbReference type="GO" id="GO:0030672">
    <property type="term" value="C:synaptic vesicle membrane"/>
    <property type="evidence" value="ECO:0007669"/>
    <property type="project" value="UniProtKB-SubCell"/>
</dbReference>
<keyword evidence="5 17" id="KW-0813">Transport</keyword>
<keyword evidence="12" id="KW-0770">Synapse</keyword>
<keyword evidence="11" id="KW-1133">Transmembrane helix</keyword>
<evidence type="ECO:0000256" key="8">
    <source>
        <dbReference type="ARBA" id="ARBA00022692"/>
    </source>
</evidence>
<comment type="subcellular location">
    <subcellularLocation>
        <location evidence="4">Cell membrane</location>
        <topology evidence="4">Multi-pass membrane protein</topology>
    </subcellularLocation>
    <subcellularLocation>
        <location evidence="3">Cytoplasmic vesicle</location>
        <location evidence="3">Secretory vesicle</location>
        <location evidence="3">Synaptic vesicle membrane</location>
        <topology evidence="3">Multi-pass membrane protein</topology>
    </subcellularLocation>
    <subcellularLocation>
        <location evidence="1">Golgi apparatus</location>
        <location evidence="1">trans-Golgi network membrane</location>
        <topology evidence="1">Multi-pass membrane protein</topology>
    </subcellularLocation>
    <subcellularLocation>
        <location evidence="17">Membrane</location>
        <topology evidence="17">Multi-pass membrane protein</topology>
    </subcellularLocation>
    <subcellularLocation>
        <location evidence="2">Recycling endosome membrane</location>
        <topology evidence="2">Multi-pass membrane protein</topology>
    </subcellularLocation>
</comment>
<reference evidence="18 19" key="1">
    <citation type="submission" date="2024-06" db="EMBL/GenBank/DDBJ databases">
        <authorList>
            <person name="Pan Q."/>
            <person name="Wen M."/>
            <person name="Jouanno E."/>
            <person name="Zahm M."/>
            <person name="Klopp C."/>
            <person name="Cabau C."/>
            <person name="Louis A."/>
            <person name="Berthelot C."/>
            <person name="Parey E."/>
            <person name="Roest Crollius H."/>
            <person name="Montfort J."/>
            <person name="Robinson-Rechavi M."/>
            <person name="Bouchez O."/>
            <person name="Lampietro C."/>
            <person name="Lopez Roques C."/>
            <person name="Donnadieu C."/>
            <person name="Postlethwait J."/>
            <person name="Bobe J."/>
            <person name="Verreycken H."/>
            <person name="Guiguen Y."/>
        </authorList>
    </citation>
    <scope>NUCLEOTIDE SEQUENCE [LARGE SCALE GENOMIC DNA]</scope>
    <source>
        <strain evidence="18">Up_M1</strain>
        <tissue evidence="18">Testis</tissue>
    </source>
</reference>
<dbReference type="Proteomes" id="UP001557470">
    <property type="component" value="Unassembled WGS sequence"/>
</dbReference>
<evidence type="ECO:0000256" key="15">
    <source>
        <dbReference type="ARBA" id="ARBA00023329"/>
    </source>
</evidence>
<evidence type="ECO:0000256" key="6">
    <source>
        <dbReference type="ARBA" id="ARBA00022475"/>
    </source>
</evidence>
<evidence type="ECO:0000313" key="18">
    <source>
        <dbReference type="EMBL" id="KAL1007178.1"/>
    </source>
</evidence>
<evidence type="ECO:0000256" key="9">
    <source>
        <dbReference type="ARBA" id="ARBA00022753"/>
    </source>
</evidence>
<dbReference type="GO" id="GO:0005794">
    <property type="term" value="C:Golgi apparatus"/>
    <property type="evidence" value="ECO:0007669"/>
    <property type="project" value="UniProtKB-SubCell"/>
</dbReference>
<keyword evidence="9" id="KW-0967">Endosome</keyword>
<evidence type="ECO:0000256" key="13">
    <source>
        <dbReference type="ARBA" id="ARBA00023034"/>
    </source>
</evidence>
<evidence type="ECO:0000256" key="3">
    <source>
        <dbReference type="ARBA" id="ARBA00004644"/>
    </source>
</evidence>
<keyword evidence="15" id="KW-0968">Cytoplasmic vesicle</keyword>
<gene>
    <name evidence="18" type="ORF">UPYG_G00083060</name>
</gene>
<evidence type="ECO:0000313" key="19">
    <source>
        <dbReference type="Proteomes" id="UP001557470"/>
    </source>
</evidence>
<keyword evidence="7" id="KW-0268">Exocytosis</keyword>
<dbReference type="GO" id="GO:0005886">
    <property type="term" value="C:plasma membrane"/>
    <property type="evidence" value="ECO:0007669"/>
    <property type="project" value="UniProtKB-SubCell"/>
</dbReference>
<evidence type="ECO:0000256" key="12">
    <source>
        <dbReference type="ARBA" id="ARBA00023018"/>
    </source>
</evidence>
<dbReference type="Pfam" id="PF04144">
    <property type="entry name" value="SCAMP"/>
    <property type="match status" value="1"/>
</dbReference>
<dbReference type="EMBL" id="JAGEUA010000002">
    <property type="protein sequence ID" value="KAL1007178.1"/>
    <property type="molecule type" value="Genomic_DNA"/>
</dbReference>
<evidence type="ECO:0000256" key="16">
    <source>
        <dbReference type="ARBA" id="ARBA00038169"/>
    </source>
</evidence>
<evidence type="ECO:0000256" key="11">
    <source>
        <dbReference type="ARBA" id="ARBA00022989"/>
    </source>
</evidence>
<name>A0ABD0XE41_UMBPY</name>
<accession>A0ABD0XE41</accession>
<comment type="caution">
    <text evidence="18">The sequence shown here is derived from an EMBL/GenBank/DDBJ whole genome shotgun (WGS) entry which is preliminary data.</text>
</comment>
<evidence type="ECO:0000256" key="14">
    <source>
        <dbReference type="ARBA" id="ARBA00023136"/>
    </source>
</evidence>
<dbReference type="GO" id="GO:0006887">
    <property type="term" value="P:exocytosis"/>
    <property type="evidence" value="ECO:0007669"/>
    <property type="project" value="UniProtKB-KW"/>
</dbReference>
<keyword evidence="19" id="KW-1185">Reference proteome</keyword>
<evidence type="ECO:0000256" key="10">
    <source>
        <dbReference type="ARBA" id="ARBA00022927"/>
    </source>
</evidence>
<keyword evidence="8" id="KW-0812">Transmembrane</keyword>
<protein>
    <recommendedName>
        <fullName evidence="17">Secretory carrier-associated membrane protein</fullName>
        <shortName evidence="17">Secretory carrier membrane protein</shortName>
    </recommendedName>
</protein>